<evidence type="ECO:0000313" key="5">
    <source>
        <dbReference type="Proteomes" id="UP001156881"/>
    </source>
</evidence>
<dbReference type="EMBL" id="BSPG01000003">
    <property type="protein sequence ID" value="GLS43068.1"/>
    <property type="molecule type" value="Genomic_DNA"/>
</dbReference>
<dbReference type="RefSeq" id="WP_183502507.1">
    <property type="nucleotide sequence ID" value="NZ_BSPG01000003.1"/>
</dbReference>
<gene>
    <name evidence="2" type="ORF">GCM10007884_10530</name>
    <name evidence="3" type="ORF">GGR33_000982</name>
</gene>
<dbReference type="AlphaFoldDB" id="A0A7W6AFT6"/>
<keyword evidence="5" id="KW-1185">Reference proteome</keyword>
<dbReference type="EMBL" id="JACIDN010000002">
    <property type="protein sequence ID" value="MBB3901496.1"/>
    <property type="molecule type" value="Genomic_DNA"/>
</dbReference>
<feature type="chain" id="PRO_5031113813" description="DUF2946 domain-containing protein" evidence="1">
    <location>
        <begin position="30"/>
        <end position="128"/>
    </location>
</feature>
<name>A0A7W6AFT6_9HYPH</name>
<dbReference type="Proteomes" id="UP000517759">
    <property type="component" value="Unassembled WGS sequence"/>
</dbReference>
<reference evidence="2" key="1">
    <citation type="journal article" date="2014" name="Int. J. Syst. Evol. Microbiol.">
        <title>Complete genome of a new Firmicutes species belonging to the dominant human colonic microbiota ('Ruminococcus bicirculans') reveals two chromosomes and a selective capacity to utilize plant glucans.</title>
        <authorList>
            <consortium name="NISC Comparative Sequencing Program"/>
            <person name="Wegmann U."/>
            <person name="Louis P."/>
            <person name="Goesmann A."/>
            <person name="Henrissat B."/>
            <person name="Duncan S.H."/>
            <person name="Flint H.J."/>
        </authorList>
    </citation>
    <scope>NUCLEOTIDE SEQUENCE</scope>
    <source>
        <strain evidence="2">NBRC 107710</strain>
    </source>
</reference>
<accession>A0A7W6AFT6</accession>
<reference evidence="3 4" key="3">
    <citation type="submission" date="2020-08" db="EMBL/GenBank/DDBJ databases">
        <title>Genomic Encyclopedia of Type Strains, Phase IV (KMG-IV): sequencing the most valuable type-strain genomes for metagenomic binning, comparative biology and taxonomic classification.</title>
        <authorList>
            <person name="Goeker M."/>
        </authorList>
    </citation>
    <scope>NUCLEOTIDE SEQUENCE [LARGE SCALE GENOMIC DNA]</scope>
    <source>
        <strain evidence="3 4">DSM 24105</strain>
    </source>
</reference>
<evidence type="ECO:0008006" key="6">
    <source>
        <dbReference type="Google" id="ProtNLM"/>
    </source>
</evidence>
<evidence type="ECO:0000313" key="4">
    <source>
        <dbReference type="Proteomes" id="UP000517759"/>
    </source>
</evidence>
<sequence>MTLVRQIALLLAMVIATIAVSLTPSSAQAHDGRAHAAVTVGSHAAHAVPSHIDRAPTVIQAATAADCDCPSCAAGGNHGSCCFATGLTPTGVAAILPSMASARALGRDRARLDGIVPEALPEPPRSVA</sequence>
<reference evidence="5" key="2">
    <citation type="journal article" date="2019" name="Int. J. Syst. Evol. Microbiol.">
        <title>The Global Catalogue of Microorganisms (GCM) 10K type strain sequencing project: providing services to taxonomists for standard genome sequencing and annotation.</title>
        <authorList>
            <consortium name="The Broad Institute Genomics Platform"/>
            <consortium name="The Broad Institute Genome Sequencing Center for Infectious Disease"/>
            <person name="Wu L."/>
            <person name="Ma J."/>
        </authorList>
    </citation>
    <scope>NUCLEOTIDE SEQUENCE [LARGE SCALE GENOMIC DNA]</scope>
    <source>
        <strain evidence="5">NBRC 107710</strain>
    </source>
</reference>
<evidence type="ECO:0000313" key="3">
    <source>
        <dbReference type="EMBL" id="MBB3901496.1"/>
    </source>
</evidence>
<evidence type="ECO:0000256" key="1">
    <source>
        <dbReference type="SAM" id="SignalP"/>
    </source>
</evidence>
<comment type="caution">
    <text evidence="3">The sequence shown here is derived from an EMBL/GenBank/DDBJ whole genome shotgun (WGS) entry which is preliminary data.</text>
</comment>
<feature type="signal peptide" evidence="1">
    <location>
        <begin position="1"/>
        <end position="29"/>
    </location>
</feature>
<protein>
    <recommendedName>
        <fullName evidence="6">DUF2946 domain-containing protein</fullName>
    </recommendedName>
</protein>
<dbReference type="Proteomes" id="UP001156881">
    <property type="component" value="Unassembled WGS sequence"/>
</dbReference>
<evidence type="ECO:0000313" key="2">
    <source>
        <dbReference type="EMBL" id="GLS43068.1"/>
    </source>
</evidence>
<reference evidence="2" key="4">
    <citation type="submission" date="2023-01" db="EMBL/GenBank/DDBJ databases">
        <title>Draft genome sequence of Methylobacterium brachythecii strain NBRC 107710.</title>
        <authorList>
            <person name="Sun Q."/>
            <person name="Mori K."/>
        </authorList>
    </citation>
    <scope>NUCLEOTIDE SEQUENCE</scope>
    <source>
        <strain evidence="2">NBRC 107710</strain>
    </source>
</reference>
<organism evidence="3 4">
    <name type="scientific">Methylobacterium brachythecii</name>
    <dbReference type="NCBI Taxonomy" id="1176177"/>
    <lineage>
        <taxon>Bacteria</taxon>
        <taxon>Pseudomonadati</taxon>
        <taxon>Pseudomonadota</taxon>
        <taxon>Alphaproteobacteria</taxon>
        <taxon>Hyphomicrobiales</taxon>
        <taxon>Methylobacteriaceae</taxon>
        <taxon>Methylobacterium</taxon>
    </lineage>
</organism>
<keyword evidence="1" id="KW-0732">Signal</keyword>
<proteinExistence type="predicted"/>